<evidence type="ECO:0000256" key="4">
    <source>
        <dbReference type="ARBA" id="ARBA00023002"/>
    </source>
</evidence>
<evidence type="ECO:0000256" key="8">
    <source>
        <dbReference type="SAM" id="MobiDB-lite"/>
    </source>
</evidence>
<dbReference type="NCBIfam" id="TIGR01413">
    <property type="entry name" value="Dyp_perox_fam"/>
    <property type="match status" value="1"/>
</dbReference>
<reference evidence="10" key="1">
    <citation type="submission" date="2021-02" db="EMBL/GenBank/DDBJ databases">
        <authorList>
            <person name="Nowell W R."/>
        </authorList>
    </citation>
    <scope>NUCLEOTIDE SEQUENCE</scope>
</reference>
<keyword evidence="7" id="KW-0539">Nucleus</keyword>
<sequence length="840" mass="94614">MQTDSISLDTLKNKLLCAVDGEYNVLKPETVLDIICQLEKMEITKDQLQATRLGREINTIRQKLDARKKTISSTETYPELIIEITQRAKKLLRSWQGLLNVSQADVSSNTLSSTNGDTKPRLILRVKLNSPVKKRKHESDSDIVNGGISAKRKKTQVLQTPTPISPALLTETNGSLPRLKTTQQILMEMQKNEPHVLSTETSTVHAILQKRIIDESLNEPAKIDYSALHHGRDLINMNTNSIQCPRKMSSPNNPIVKSGSSSKLQSLIHRSSSTLIPSNSNWENGSSAGSPISPLSSSSSSSIISTNSWPVSTIIPEPSLTVSIVPKKKRKKKDDDGDNDQQLCESSNIEQSATFTSDLATMCASYNKVADLVEDHRRRTIAKYESRELEARPDLLLVPIDQLAFVYEREQSNELNLPIETTHSSMTKVEKFTLPFDLIALPFIDCPLEFDLVLDELVVQNPIMDIDQKISEMNETNYFDKLKKKTLTKSIEPINENHRKSSPVKDLQIAKDIQKQSVAISNIYHCQTGILTPFNLYEHGLYIILHLTNEYDNDIREACRKLPQIKESLSQLHPGCRLEATLGIGYSKTQEWLARTDIPFPKVFIEFQEKNSSTGKTMPCTGGDLMLHIRSDRKDLCFELGQQFCQSIPDDCIIELDETFGFSYMSSQTNGLSQDLTGFEDGNENPKGYELRAKAALICDGDDVSIHIGGSFALTQKWKHNLNQWARLSQEEQENVIGRTKGEESKKIRPKISTSHISRTDLKENGVDIKVVRQSLPYGGMKEHGLFFISYASNPNKHEKQLNSMIGMDDGIYDRIMDFSTPITGNYWFIPSIDVYEKVF</sequence>
<evidence type="ECO:0000256" key="7">
    <source>
        <dbReference type="PROSITE-ProRule" id="PRU00649"/>
    </source>
</evidence>
<name>A0A816NJ45_9BILA</name>
<evidence type="ECO:0000313" key="10">
    <source>
        <dbReference type="EMBL" id="CAF2035195.1"/>
    </source>
</evidence>
<dbReference type="GO" id="GO:0005634">
    <property type="term" value="C:nucleus"/>
    <property type="evidence" value="ECO:0007669"/>
    <property type="project" value="UniProtKB-SubCell"/>
</dbReference>
<evidence type="ECO:0000256" key="2">
    <source>
        <dbReference type="ARBA" id="ARBA00022559"/>
    </source>
</evidence>
<dbReference type="SUPFAM" id="SSF54909">
    <property type="entry name" value="Dimeric alpha+beta barrel"/>
    <property type="match status" value="1"/>
</dbReference>
<feature type="compositionally biased region" description="Low complexity" evidence="8">
    <location>
        <begin position="286"/>
        <end position="299"/>
    </location>
</feature>
<feature type="region of interest" description="Disordered" evidence="8">
    <location>
        <begin position="275"/>
        <end position="299"/>
    </location>
</feature>
<dbReference type="InterPro" id="IPR048327">
    <property type="entry name" value="Dyp_perox_N"/>
</dbReference>
<feature type="region of interest" description="Disordered" evidence="8">
    <location>
        <begin position="242"/>
        <end position="263"/>
    </location>
</feature>
<dbReference type="SUPFAM" id="SSF47676">
    <property type="entry name" value="Conserved domain common to transcription factors TFIIS, elongin A, CRSP70"/>
    <property type="match status" value="1"/>
</dbReference>
<comment type="cofactor">
    <cofactor evidence="1">
        <name>heme b</name>
        <dbReference type="ChEBI" id="CHEBI:60344"/>
    </cofactor>
</comment>
<accession>A0A816NJ45</accession>
<evidence type="ECO:0000256" key="3">
    <source>
        <dbReference type="ARBA" id="ARBA00022723"/>
    </source>
</evidence>
<proteinExistence type="inferred from homology"/>
<dbReference type="PROSITE" id="PS51319">
    <property type="entry name" value="TFIIS_N"/>
    <property type="match status" value="1"/>
</dbReference>
<dbReference type="GO" id="GO:0046872">
    <property type="term" value="F:metal ion binding"/>
    <property type="evidence" value="ECO:0007669"/>
    <property type="project" value="UniProtKB-KW"/>
</dbReference>
<comment type="caution">
    <text evidence="10">The sequence shown here is derived from an EMBL/GenBank/DDBJ whole genome shotgun (WGS) entry which is preliminary data.</text>
</comment>
<feature type="region of interest" description="Disordered" evidence="8">
    <location>
        <begin position="326"/>
        <end position="345"/>
    </location>
</feature>
<feature type="domain" description="TFIIS N-terminal" evidence="9">
    <location>
        <begin position="10"/>
        <end position="102"/>
    </location>
</feature>
<dbReference type="InterPro" id="IPR017923">
    <property type="entry name" value="TFIIS_N"/>
</dbReference>
<keyword evidence="2" id="KW-0575">Peroxidase</keyword>
<dbReference type="PANTHER" id="PTHR30521">
    <property type="entry name" value="DEFERROCHELATASE/PEROXIDASE"/>
    <property type="match status" value="1"/>
</dbReference>
<keyword evidence="4" id="KW-0560">Oxidoreductase</keyword>
<dbReference type="InterPro" id="IPR006314">
    <property type="entry name" value="Dyp_peroxidase"/>
</dbReference>
<dbReference type="EMBL" id="CAJNRE010004515">
    <property type="protein sequence ID" value="CAF2035195.1"/>
    <property type="molecule type" value="Genomic_DNA"/>
</dbReference>
<dbReference type="Gene3D" id="1.20.930.10">
    <property type="entry name" value="Conserved domain common to transcription factors TFIIS, elongin A, CRSP70"/>
    <property type="match status" value="1"/>
</dbReference>
<dbReference type="InterPro" id="IPR048328">
    <property type="entry name" value="Dyp_perox_C"/>
</dbReference>
<comment type="subcellular location">
    <subcellularLocation>
        <location evidence="7">Nucleus</location>
    </subcellularLocation>
</comment>
<feature type="compositionally biased region" description="Polar residues" evidence="8">
    <location>
        <begin position="275"/>
        <end position="285"/>
    </location>
</feature>
<gene>
    <name evidence="10" type="ORF">MBJ925_LOCUS10574</name>
</gene>
<dbReference type="AlphaFoldDB" id="A0A816NJ45"/>
<evidence type="ECO:0000256" key="5">
    <source>
        <dbReference type="ARBA" id="ARBA00023004"/>
    </source>
</evidence>
<dbReference type="PROSITE" id="PS51404">
    <property type="entry name" value="DYP_PEROXIDASE"/>
    <property type="match status" value="1"/>
</dbReference>
<evidence type="ECO:0000259" key="9">
    <source>
        <dbReference type="PROSITE" id="PS51319"/>
    </source>
</evidence>
<dbReference type="GO" id="GO:0020037">
    <property type="term" value="F:heme binding"/>
    <property type="evidence" value="ECO:0007669"/>
    <property type="project" value="InterPro"/>
</dbReference>
<dbReference type="PANTHER" id="PTHR30521:SF0">
    <property type="entry name" value="DYP-TYPE PEROXIDASE FAMILY PROTEIN"/>
    <property type="match status" value="1"/>
</dbReference>
<dbReference type="Proteomes" id="UP000663824">
    <property type="component" value="Unassembled WGS sequence"/>
</dbReference>
<keyword evidence="5" id="KW-0408">Iron</keyword>
<keyword evidence="3" id="KW-0479">Metal-binding</keyword>
<dbReference type="GO" id="GO:0005829">
    <property type="term" value="C:cytosol"/>
    <property type="evidence" value="ECO:0007669"/>
    <property type="project" value="TreeGrafter"/>
</dbReference>
<protein>
    <recommendedName>
        <fullName evidence="9">TFIIS N-terminal domain-containing protein</fullName>
    </recommendedName>
</protein>
<evidence type="ECO:0000313" key="11">
    <source>
        <dbReference type="Proteomes" id="UP000663824"/>
    </source>
</evidence>
<dbReference type="GO" id="GO:0004601">
    <property type="term" value="F:peroxidase activity"/>
    <property type="evidence" value="ECO:0007669"/>
    <property type="project" value="UniProtKB-KW"/>
</dbReference>
<dbReference type="Pfam" id="PF04261">
    <property type="entry name" value="Dyp_perox_N"/>
    <property type="match status" value="1"/>
</dbReference>
<dbReference type="InterPro" id="IPR011008">
    <property type="entry name" value="Dimeric_a/b-barrel"/>
</dbReference>
<dbReference type="Pfam" id="PF08711">
    <property type="entry name" value="Med26"/>
    <property type="match status" value="1"/>
</dbReference>
<evidence type="ECO:0000256" key="6">
    <source>
        <dbReference type="ARBA" id="ARBA00025737"/>
    </source>
</evidence>
<comment type="similarity">
    <text evidence="6">Belongs to the DyP-type peroxidase family.</text>
</comment>
<evidence type="ECO:0000256" key="1">
    <source>
        <dbReference type="ARBA" id="ARBA00001970"/>
    </source>
</evidence>
<organism evidence="10 11">
    <name type="scientific">Rotaria magnacalcarata</name>
    <dbReference type="NCBI Taxonomy" id="392030"/>
    <lineage>
        <taxon>Eukaryota</taxon>
        <taxon>Metazoa</taxon>
        <taxon>Spiralia</taxon>
        <taxon>Gnathifera</taxon>
        <taxon>Rotifera</taxon>
        <taxon>Eurotatoria</taxon>
        <taxon>Bdelloidea</taxon>
        <taxon>Philodinida</taxon>
        <taxon>Philodinidae</taxon>
        <taxon>Rotaria</taxon>
    </lineage>
</organism>
<dbReference type="InterPro" id="IPR035441">
    <property type="entry name" value="TFIIS/LEDGF_dom_sf"/>
</dbReference>
<dbReference type="Pfam" id="PF20628">
    <property type="entry name" value="Dyp_perox_C"/>
    <property type="match status" value="1"/>
</dbReference>